<keyword evidence="2" id="KW-0547">Nucleotide-binding</keyword>
<dbReference type="EMBL" id="RQFT01000002">
    <property type="protein sequence ID" value="TGL09167.1"/>
    <property type="molecule type" value="Genomic_DNA"/>
</dbReference>
<gene>
    <name evidence="2" type="ORF">EHQ43_01555</name>
</gene>
<feature type="domain" description="Helicase ATP-binding" evidence="1">
    <location>
        <begin position="43"/>
        <end position="310"/>
    </location>
</feature>
<accession>A0A7I0IUF0</accession>
<dbReference type="RefSeq" id="WP_135769982.1">
    <property type="nucleotide sequence ID" value="NZ_RQFT01000002.1"/>
</dbReference>
<dbReference type="AlphaFoldDB" id="A0A7I0IUF0"/>
<sequence>MGFKIKNQKKSNYNSPIELFNDIKERKVAGPLLIQGNVINEYTSKFLNSPNVALEMPTGTGKTLVALLIAEWRRIQYGNKILYLCPTKQLAYQTKFEAENRYGIKVNVMVGAKNEFSQKETMEYETNSKITVTTYYSFFNINPYFSDPDIIIIDDAHSAESTLSQLFSINLTPRDESNKGAFSAFLEELKPILSNYDFPYFNGEITKNANSSTLLPIHQYATLIPKLIECLDENLINSDPNKFAWSLLRSKLHSCNIFLDSEEILIRPYILPIPTFDSFRNAKQRIFLSATLGDDGYLNRLYCLDKIEKVSGKVGSEKQGVGRRFFYFPSKAFEPAEIGKLIFDIFKCFDRAIYLVASDSKANKLKEEFRSLKSVTVFGVRDIESSKDKFISTKNAIAIIANRYDGMNFPGDECKLMFIDDFPKTLSLQDSFLINQLGGSFLLKNKLNTNITQALGRCNRSTLDNSMIVVLGQKLPLYLLSESNSKSFHPELQAELSFGLDQSDLTEIKSLTELISFFNNQTTEWLDAEKAIIAIRNEKNQEIAPYQSELAELSKLESKFQLSFWDNDLLKSLDYVKEILSKANHSELQPFRIFWNYIASNIYFQLFLKSQNTAFMENSKLHLQQSISSPLGRAWLGELVTNLSIKSLHTEDSKIDQISLLQAQNLETLFIETGIISNRNYNKRKLSILDGLNSKKATEFEIANMHLGEFLGFAIDKPLDSGSSDCIWYLPNKIAFVFEDNNEALDQNKITTHKIDQANRHIERTRERLKLKKEIPLYSIIVSNCEKIDLNDLPNTKNIYLWKVKDIIAWANRCFNEIESIRNTFSSEGNMFWYNDTARQIQKSNFSCDSIRKEISKVSFQDLEIIKNDT</sequence>
<comment type="caution">
    <text evidence="2">The sequence shown here is derived from an EMBL/GenBank/DDBJ whole genome shotgun (WGS) entry which is preliminary data.</text>
</comment>
<dbReference type="InterPro" id="IPR014001">
    <property type="entry name" value="Helicase_ATP-bd"/>
</dbReference>
<organism evidence="2 3">
    <name type="scientific">Leptospira bouyouniensis</name>
    <dbReference type="NCBI Taxonomy" id="2484911"/>
    <lineage>
        <taxon>Bacteria</taxon>
        <taxon>Pseudomonadati</taxon>
        <taxon>Spirochaetota</taxon>
        <taxon>Spirochaetia</taxon>
        <taxon>Leptospirales</taxon>
        <taxon>Leptospiraceae</taxon>
        <taxon>Leptospira</taxon>
    </lineage>
</organism>
<dbReference type="GO" id="GO:0004386">
    <property type="term" value="F:helicase activity"/>
    <property type="evidence" value="ECO:0007669"/>
    <property type="project" value="UniProtKB-KW"/>
</dbReference>
<keyword evidence="2" id="KW-0347">Helicase</keyword>
<dbReference type="InterPro" id="IPR011545">
    <property type="entry name" value="DEAD/DEAH_box_helicase_dom"/>
</dbReference>
<dbReference type="Pfam" id="PF00270">
    <property type="entry name" value="DEAD"/>
    <property type="match status" value="1"/>
</dbReference>
<evidence type="ECO:0000313" key="3">
    <source>
        <dbReference type="Proteomes" id="UP000297641"/>
    </source>
</evidence>
<dbReference type="SMART" id="SM00487">
    <property type="entry name" value="DEXDc"/>
    <property type="match status" value="1"/>
</dbReference>
<dbReference type="Proteomes" id="UP000297641">
    <property type="component" value="Unassembled WGS sequence"/>
</dbReference>
<protein>
    <submittedName>
        <fullName evidence="2">DEAD/DEAH box helicase</fullName>
    </submittedName>
</protein>
<keyword evidence="2" id="KW-0067">ATP-binding</keyword>
<dbReference type="CDD" id="cd00046">
    <property type="entry name" value="SF2-N"/>
    <property type="match status" value="1"/>
</dbReference>
<reference evidence="2 3" key="1">
    <citation type="journal article" date="2019" name="PLoS Negl. Trop. Dis.">
        <title>Revisiting the worldwide diversity of Leptospira species in the environment.</title>
        <authorList>
            <person name="Vincent A.T."/>
            <person name="Schiettekatte O."/>
            <person name="Bourhy P."/>
            <person name="Veyrier F.J."/>
            <person name="Picardeau M."/>
        </authorList>
    </citation>
    <scope>NUCLEOTIDE SEQUENCE [LARGE SCALE GENOMIC DNA]</scope>
    <source>
        <strain evidence="2 3">201800273</strain>
    </source>
</reference>
<proteinExistence type="predicted"/>
<evidence type="ECO:0000259" key="1">
    <source>
        <dbReference type="PROSITE" id="PS51192"/>
    </source>
</evidence>
<name>A0A7I0IUF0_9LEPT</name>
<evidence type="ECO:0000313" key="2">
    <source>
        <dbReference type="EMBL" id="TGL09167.1"/>
    </source>
</evidence>
<keyword evidence="2" id="KW-0378">Hydrolase</keyword>
<dbReference type="Gene3D" id="3.40.50.300">
    <property type="entry name" value="P-loop containing nucleotide triphosphate hydrolases"/>
    <property type="match status" value="1"/>
</dbReference>
<dbReference type="GO" id="GO:0005524">
    <property type="term" value="F:ATP binding"/>
    <property type="evidence" value="ECO:0007669"/>
    <property type="project" value="InterPro"/>
</dbReference>
<dbReference type="SUPFAM" id="SSF52540">
    <property type="entry name" value="P-loop containing nucleoside triphosphate hydrolases"/>
    <property type="match status" value="2"/>
</dbReference>
<dbReference type="GO" id="GO:0003676">
    <property type="term" value="F:nucleic acid binding"/>
    <property type="evidence" value="ECO:0007669"/>
    <property type="project" value="InterPro"/>
</dbReference>
<dbReference type="PROSITE" id="PS51192">
    <property type="entry name" value="HELICASE_ATP_BIND_1"/>
    <property type="match status" value="1"/>
</dbReference>
<dbReference type="InterPro" id="IPR027417">
    <property type="entry name" value="P-loop_NTPase"/>
</dbReference>